<name>A0A0C2JAS5_9ACTN</name>
<dbReference type="AlphaFoldDB" id="A0A0C2JAS5"/>
<accession>A0A0C2JAS5</accession>
<dbReference type="PANTHER" id="PTHR33993:SF14">
    <property type="entry name" value="GB|AAF24581.1"/>
    <property type="match status" value="1"/>
</dbReference>
<dbReference type="Gene3D" id="3.10.180.10">
    <property type="entry name" value="2,3-Dihydroxybiphenyl 1,2-Dioxygenase, domain 1"/>
    <property type="match status" value="2"/>
</dbReference>
<dbReference type="InterPro" id="IPR037523">
    <property type="entry name" value="VOC_core"/>
</dbReference>
<evidence type="ECO:0000259" key="1">
    <source>
        <dbReference type="PROSITE" id="PS51819"/>
    </source>
</evidence>
<dbReference type="InterPro" id="IPR029068">
    <property type="entry name" value="Glyas_Bleomycin-R_OHBP_Dase"/>
</dbReference>
<evidence type="ECO:0000313" key="3">
    <source>
        <dbReference type="Proteomes" id="UP000031675"/>
    </source>
</evidence>
<dbReference type="EMBL" id="JROO01000023">
    <property type="protein sequence ID" value="KIH98566.1"/>
    <property type="molecule type" value="Genomic_DNA"/>
</dbReference>
<organism evidence="2 3">
    <name type="scientific">Streptomonospora alba</name>
    <dbReference type="NCBI Taxonomy" id="183763"/>
    <lineage>
        <taxon>Bacteria</taxon>
        <taxon>Bacillati</taxon>
        <taxon>Actinomycetota</taxon>
        <taxon>Actinomycetes</taxon>
        <taxon>Streptosporangiales</taxon>
        <taxon>Nocardiopsidaceae</taxon>
        <taxon>Streptomonospora</taxon>
    </lineage>
</organism>
<comment type="caution">
    <text evidence="2">The sequence shown here is derived from an EMBL/GenBank/DDBJ whole genome shotgun (WGS) entry which is preliminary data.</text>
</comment>
<protein>
    <recommendedName>
        <fullName evidence="1">VOC domain-containing protein</fullName>
    </recommendedName>
</protein>
<dbReference type="Pfam" id="PF00903">
    <property type="entry name" value="Glyoxalase"/>
    <property type="match status" value="2"/>
</dbReference>
<dbReference type="PANTHER" id="PTHR33993">
    <property type="entry name" value="GLYOXALASE-RELATED"/>
    <property type="match status" value="1"/>
</dbReference>
<dbReference type="InterPro" id="IPR004360">
    <property type="entry name" value="Glyas_Fos-R_dOase_dom"/>
</dbReference>
<dbReference type="Proteomes" id="UP000031675">
    <property type="component" value="Unassembled WGS sequence"/>
</dbReference>
<gene>
    <name evidence="2" type="ORF">LP52_12795</name>
</gene>
<sequence>MTTAVEYPAGAPCWMELSVPDLGRATAFYAGLFGWAFDDRPYTTARLGGLRVAGISQRWGTDADPAAWTVFVATHDLDSALSTVAEAGGRRCGPRQDIGDLGAMALARDPTGAEFGLWEAGTLPGCEASGPGTPVWNEIASSDVQATGAFFTRVFGCEPERVAGFDFVTLYSGGTPVLGVYGGDDRPRLGHAAWHTYFSVRSADAAAEYTASAGGSVVRPASHSPYGRWCLLADPFGARLAAVEPAEAA</sequence>
<dbReference type="RefSeq" id="WP_040273558.1">
    <property type="nucleotide sequence ID" value="NZ_JROO01000023.1"/>
</dbReference>
<feature type="domain" description="VOC" evidence="1">
    <location>
        <begin position="133"/>
        <end position="245"/>
    </location>
</feature>
<proteinExistence type="predicted"/>
<dbReference type="OrthoDB" id="9793039at2"/>
<evidence type="ECO:0000313" key="2">
    <source>
        <dbReference type="EMBL" id="KIH98566.1"/>
    </source>
</evidence>
<dbReference type="SUPFAM" id="SSF54593">
    <property type="entry name" value="Glyoxalase/Bleomycin resistance protein/Dihydroxybiphenyl dioxygenase"/>
    <property type="match status" value="2"/>
</dbReference>
<dbReference type="PROSITE" id="PS51819">
    <property type="entry name" value="VOC"/>
    <property type="match status" value="2"/>
</dbReference>
<dbReference type="CDD" id="cd07247">
    <property type="entry name" value="SgaA_N_like"/>
    <property type="match status" value="1"/>
</dbReference>
<keyword evidence="3" id="KW-1185">Reference proteome</keyword>
<feature type="domain" description="VOC" evidence="1">
    <location>
        <begin position="11"/>
        <end position="120"/>
    </location>
</feature>
<reference evidence="3" key="1">
    <citation type="journal article" date="2015" name="Chem. Biol.">
        <title>Structure, bioactivity, and resistance mechanism of streptomonomicin, an unusual lasso Peptide from an understudied halophilic actinomycete.</title>
        <authorList>
            <person name="Metelev M."/>
            <person name="Tietz J.I."/>
            <person name="Melby J.O."/>
            <person name="Blair P.M."/>
            <person name="Zhu L."/>
            <person name="Livnat I."/>
            <person name="Severinov K."/>
            <person name="Mitchell D.A."/>
        </authorList>
    </citation>
    <scope>NUCLEOTIDE SEQUENCE [LARGE SCALE GENOMIC DNA]</scope>
    <source>
        <strain evidence="3">YIM 90003</strain>
    </source>
</reference>
<dbReference type="InterPro" id="IPR052164">
    <property type="entry name" value="Anthracycline_SecMetBiosynth"/>
</dbReference>